<evidence type="ECO:0008006" key="4">
    <source>
        <dbReference type="Google" id="ProtNLM"/>
    </source>
</evidence>
<proteinExistence type="predicted"/>
<dbReference type="InParanoid" id="A0A5J5EFY4"/>
<feature type="region of interest" description="Disordered" evidence="1">
    <location>
        <begin position="616"/>
        <end position="740"/>
    </location>
</feature>
<feature type="compositionally biased region" description="Basic and acidic residues" evidence="1">
    <location>
        <begin position="339"/>
        <end position="353"/>
    </location>
</feature>
<feature type="compositionally biased region" description="Polar residues" evidence="1">
    <location>
        <begin position="1"/>
        <end position="13"/>
    </location>
</feature>
<comment type="caution">
    <text evidence="2">The sequence shown here is derived from an EMBL/GenBank/DDBJ whole genome shotgun (WGS) entry which is preliminary data.</text>
</comment>
<evidence type="ECO:0000313" key="3">
    <source>
        <dbReference type="Proteomes" id="UP000326924"/>
    </source>
</evidence>
<feature type="region of interest" description="Disordered" evidence="1">
    <location>
        <begin position="213"/>
        <end position="244"/>
    </location>
</feature>
<feature type="compositionally biased region" description="Polar residues" evidence="1">
    <location>
        <begin position="289"/>
        <end position="311"/>
    </location>
</feature>
<feature type="compositionally biased region" description="Gly residues" evidence="1">
    <location>
        <begin position="321"/>
        <end position="330"/>
    </location>
</feature>
<dbReference type="AlphaFoldDB" id="A0A5J5EFY4"/>
<dbReference type="EMBL" id="VXIS01000324">
    <property type="protein sequence ID" value="KAA8894615.1"/>
    <property type="molecule type" value="Genomic_DNA"/>
</dbReference>
<dbReference type="Proteomes" id="UP000326924">
    <property type="component" value="Unassembled WGS sequence"/>
</dbReference>
<feature type="compositionally biased region" description="Low complexity" evidence="1">
    <location>
        <begin position="221"/>
        <end position="231"/>
    </location>
</feature>
<accession>A0A5J5EFY4</accession>
<feature type="compositionally biased region" description="Polar residues" evidence="1">
    <location>
        <begin position="192"/>
        <end position="201"/>
    </location>
</feature>
<feature type="region of interest" description="Disordered" evidence="1">
    <location>
        <begin position="1"/>
        <end position="201"/>
    </location>
</feature>
<keyword evidence="3" id="KW-1185">Reference proteome</keyword>
<organism evidence="2 3">
    <name type="scientific">Sphaerosporella brunnea</name>
    <dbReference type="NCBI Taxonomy" id="1250544"/>
    <lineage>
        <taxon>Eukaryota</taxon>
        <taxon>Fungi</taxon>
        <taxon>Dikarya</taxon>
        <taxon>Ascomycota</taxon>
        <taxon>Pezizomycotina</taxon>
        <taxon>Pezizomycetes</taxon>
        <taxon>Pezizales</taxon>
        <taxon>Pyronemataceae</taxon>
        <taxon>Sphaerosporella</taxon>
    </lineage>
</organism>
<feature type="compositionally biased region" description="Gly residues" evidence="1">
    <location>
        <begin position="150"/>
        <end position="159"/>
    </location>
</feature>
<feature type="compositionally biased region" description="Low complexity" evidence="1">
    <location>
        <begin position="49"/>
        <end position="63"/>
    </location>
</feature>
<dbReference type="OrthoDB" id="4155914at2759"/>
<evidence type="ECO:0000313" key="2">
    <source>
        <dbReference type="EMBL" id="KAA8894615.1"/>
    </source>
</evidence>
<feature type="compositionally biased region" description="Polar residues" evidence="1">
    <location>
        <begin position="76"/>
        <end position="97"/>
    </location>
</feature>
<feature type="compositionally biased region" description="Low complexity" evidence="1">
    <location>
        <begin position="270"/>
        <end position="284"/>
    </location>
</feature>
<evidence type="ECO:0000256" key="1">
    <source>
        <dbReference type="SAM" id="MobiDB-lite"/>
    </source>
</evidence>
<protein>
    <recommendedName>
        <fullName evidence="4">S-adenosylmethionine-dependent methyltransferase-like protein</fullName>
    </recommendedName>
</protein>
<feature type="compositionally biased region" description="Low complexity" evidence="1">
    <location>
        <begin position="14"/>
        <end position="24"/>
    </location>
</feature>
<sequence length="765" mass="84154">MPSFTNYLFQNKHSSSNRSSTTLSPTPPQPSDRSSSRQTIQLVPPSNDSTTFLPSPLTPLPASRGGAEFAAEHQQRTLQHLNGGSSSSDLNDITYNPSSSSSSTSVTARRGTEPPSTPSLSSSRKPGGFNLGTVFSGSRDRERASTPVGHSGGGGGGIGRRISVRKHHQQQPVAPPPEAQPYHQHDPYLQGPPQSRPQSLLHNPRENEAIDYSLHHGGEPLGQHQLQQPLQRHNSFSQAGHHSRQYYEQGQEYLQQQPPPLEYQHHHQHLQQQLQQQQLQPQQEVQMIPQLSNQPRQSMDTRGPSRESSSVSQMQQQYAGQGQGASGGGQPPNQPYDPSKFDEQGRSTPEHRAQSGSGDSTEQMDLMHQQTKQELETLQSKYRKVKSLYFERSAEIERLQNTLAHQRLAQSRTSLDDNEYTQRFERLDGAIKNVAFEIRQSWKTIPAWLTDVINLGAAAKGGREMTVVGRAHISQWVAEEIMERFFHPALEPTLSIQLKDIERNIRYNAPQHLSHEDDDALSAKVCNWRLTTLDALQHQISGPKALEARHSLAEHLVRLLMSSLQQYLHEPTPPGLLGGIQMVVDIAIGLAANIPVESREVRVCYPRPGEFFDTKFMRSEGGLPPLGTPASSAPESDKMQTDNSSNKSGTEDAPPPAPAKDLNPSSRAGIAGLPAQQPKPAETKKSTSFSGKVKKALGSSTSSPQPQAPPSPSLPAVSNGKQPQQQLTQQQPAEQPQQADKIRVAGFMAVEVRGRSILVKAPVWL</sequence>
<reference evidence="2 3" key="1">
    <citation type="submission" date="2019-09" db="EMBL/GenBank/DDBJ databases">
        <title>Draft genome of the ectomycorrhizal ascomycete Sphaerosporella brunnea.</title>
        <authorList>
            <consortium name="DOE Joint Genome Institute"/>
            <person name="Benucci G.M."/>
            <person name="Marozzi G."/>
            <person name="Antonielli L."/>
            <person name="Sanchez S."/>
            <person name="Marco P."/>
            <person name="Wang X."/>
            <person name="Falini L.B."/>
            <person name="Barry K."/>
            <person name="Haridas S."/>
            <person name="Lipzen A."/>
            <person name="Labutti K."/>
            <person name="Grigoriev I.V."/>
            <person name="Murat C."/>
            <person name="Martin F."/>
            <person name="Albertini E."/>
            <person name="Donnini D."/>
            <person name="Bonito G."/>
        </authorList>
    </citation>
    <scope>NUCLEOTIDE SEQUENCE [LARGE SCALE GENOMIC DNA]</scope>
    <source>
        <strain evidence="2 3">Sb_GMNB300</strain>
    </source>
</reference>
<gene>
    <name evidence="2" type="ORF">FN846DRAFT_900863</name>
</gene>
<feature type="region of interest" description="Disordered" evidence="1">
    <location>
        <begin position="263"/>
        <end position="363"/>
    </location>
</feature>
<feature type="compositionally biased region" description="Low complexity" evidence="1">
    <location>
        <begin position="722"/>
        <end position="738"/>
    </location>
</feature>
<feature type="compositionally biased region" description="Polar residues" evidence="1">
    <location>
        <begin position="354"/>
        <end position="363"/>
    </location>
</feature>
<name>A0A5J5EFY4_9PEZI</name>